<dbReference type="HOGENOM" id="CLU_2288019_0_0_12"/>
<proteinExistence type="predicted"/>
<dbReference type="Proteomes" id="UP000005737">
    <property type="component" value="Unassembled WGS sequence"/>
</dbReference>
<evidence type="ECO:0000313" key="3">
    <source>
        <dbReference type="Proteomes" id="UP000005737"/>
    </source>
</evidence>
<gene>
    <name evidence="2" type="ORF">Lepil_0288</name>
</gene>
<dbReference type="STRING" id="183.GCA_002009735_00556"/>
<evidence type="ECO:0000256" key="1">
    <source>
        <dbReference type="SAM" id="MobiDB-lite"/>
    </source>
</evidence>
<reference evidence="2 3" key="1">
    <citation type="submission" date="2011-10" db="EMBL/GenBank/DDBJ databases">
        <title>The Improved High-Quality Draft genome of Leptonema illini DSM 21528.</title>
        <authorList>
            <consortium name="US DOE Joint Genome Institute (JGI-PGF)"/>
            <person name="Lucas S."/>
            <person name="Copeland A."/>
            <person name="Lapidus A."/>
            <person name="Glavina del Rio T."/>
            <person name="Dalin E."/>
            <person name="Tice H."/>
            <person name="Bruce D."/>
            <person name="Goodwin L."/>
            <person name="Pitluck S."/>
            <person name="Peters L."/>
            <person name="Mikhailova N."/>
            <person name="Held B."/>
            <person name="Kyrpides N."/>
            <person name="Mavromatis K."/>
            <person name="Ivanova N."/>
            <person name="Markowitz V."/>
            <person name="Cheng J.-F."/>
            <person name="Hugenholtz P."/>
            <person name="Woyke T."/>
            <person name="Wu D."/>
            <person name="Gronow S."/>
            <person name="Wellnitz S."/>
            <person name="Brambilla E.-M."/>
            <person name="Klenk H.-P."/>
            <person name="Eisen J.A."/>
        </authorList>
    </citation>
    <scope>NUCLEOTIDE SEQUENCE [LARGE SCALE GENOMIC DNA]</scope>
    <source>
        <strain evidence="2 3">DSM 21528</strain>
    </source>
</reference>
<evidence type="ECO:0008006" key="4">
    <source>
        <dbReference type="Google" id="ProtNLM"/>
    </source>
</evidence>
<dbReference type="RefSeq" id="WP_002769230.1">
    <property type="nucleotide sequence ID" value="NZ_JH597773.1"/>
</dbReference>
<name>H2CJT1_9LEPT</name>
<dbReference type="EMBL" id="JH597773">
    <property type="protein sequence ID" value="EHQ04995.1"/>
    <property type="molecule type" value="Genomic_DNA"/>
</dbReference>
<accession>H2CJT1</accession>
<dbReference type="AlphaFoldDB" id="H2CJT1"/>
<evidence type="ECO:0000313" key="2">
    <source>
        <dbReference type="EMBL" id="EHQ04995.1"/>
    </source>
</evidence>
<protein>
    <recommendedName>
        <fullName evidence="4">DUF1232 domain-containing protein</fullName>
    </recommendedName>
</protein>
<feature type="compositionally biased region" description="Polar residues" evidence="1">
    <location>
        <begin position="1"/>
        <end position="14"/>
    </location>
</feature>
<feature type="region of interest" description="Disordered" evidence="1">
    <location>
        <begin position="1"/>
        <end position="20"/>
    </location>
</feature>
<organism evidence="2 3">
    <name type="scientific">Leptonema illini DSM 21528</name>
    <dbReference type="NCBI Taxonomy" id="929563"/>
    <lineage>
        <taxon>Bacteria</taxon>
        <taxon>Pseudomonadati</taxon>
        <taxon>Spirochaetota</taxon>
        <taxon>Spirochaetia</taxon>
        <taxon>Leptospirales</taxon>
        <taxon>Leptospiraceae</taxon>
        <taxon>Leptonema</taxon>
    </lineage>
</organism>
<keyword evidence="3" id="KW-1185">Reference proteome</keyword>
<sequence>MNQDRMNEAPSNTEAPVKDAVPVAAEEGPVKPTGWLKWFWIAVAVLSAVYVVIPEPTDAFPIVGWLDEGTAVLLLTYALERLGIRIPFLSRMLGRKKQKKD</sequence>